<dbReference type="InterPro" id="IPR015482">
    <property type="entry name" value="Syntrophin"/>
</dbReference>
<keyword evidence="8" id="KW-1185">Reference proteome</keyword>
<dbReference type="GO" id="GO:0016010">
    <property type="term" value="C:dystrophin-associated glycoprotein complex"/>
    <property type="evidence" value="ECO:0007669"/>
    <property type="project" value="TreeGrafter"/>
</dbReference>
<gene>
    <name evidence="7" type="ORF">O3P69_020121</name>
</gene>
<dbReference type="InterPro" id="IPR011993">
    <property type="entry name" value="PH-like_dom_sf"/>
</dbReference>
<dbReference type="CDD" id="cd06801">
    <property type="entry name" value="PDZ_syntrophin-like"/>
    <property type="match status" value="1"/>
</dbReference>
<dbReference type="PANTHER" id="PTHR10554">
    <property type="entry name" value="SYNTROPHIN"/>
    <property type="match status" value="1"/>
</dbReference>
<evidence type="ECO:0000256" key="5">
    <source>
        <dbReference type="SAM" id="MobiDB-lite"/>
    </source>
</evidence>
<keyword evidence="4" id="KW-0206">Cytoskeleton</keyword>
<dbReference type="Gene3D" id="2.30.29.30">
    <property type="entry name" value="Pleckstrin-homology domain (PH domain)/Phosphotyrosine-binding domain (PTB)"/>
    <property type="match status" value="1"/>
</dbReference>
<accession>A0AAW0TKG9</accession>
<feature type="domain" description="PDZ" evidence="6">
    <location>
        <begin position="94"/>
        <end position="177"/>
    </location>
</feature>
<dbReference type="SUPFAM" id="SSF50729">
    <property type="entry name" value="PH domain-like"/>
    <property type="match status" value="2"/>
</dbReference>
<dbReference type="SUPFAM" id="SSF50156">
    <property type="entry name" value="PDZ domain-like"/>
    <property type="match status" value="1"/>
</dbReference>
<organism evidence="7 8">
    <name type="scientific">Scylla paramamosain</name>
    <name type="common">Mud crab</name>
    <dbReference type="NCBI Taxonomy" id="85552"/>
    <lineage>
        <taxon>Eukaryota</taxon>
        <taxon>Metazoa</taxon>
        <taxon>Ecdysozoa</taxon>
        <taxon>Arthropoda</taxon>
        <taxon>Crustacea</taxon>
        <taxon>Multicrustacea</taxon>
        <taxon>Malacostraca</taxon>
        <taxon>Eumalacostraca</taxon>
        <taxon>Eucarida</taxon>
        <taxon>Decapoda</taxon>
        <taxon>Pleocyemata</taxon>
        <taxon>Brachyura</taxon>
        <taxon>Eubrachyura</taxon>
        <taxon>Portunoidea</taxon>
        <taxon>Portunidae</taxon>
        <taxon>Portuninae</taxon>
        <taxon>Scylla</taxon>
    </lineage>
</organism>
<dbReference type="InterPro" id="IPR055108">
    <property type="entry name" value="Syntrophin_4th"/>
</dbReference>
<dbReference type="SMART" id="SM00228">
    <property type="entry name" value="PDZ"/>
    <property type="match status" value="1"/>
</dbReference>
<sequence length="620" mass="69618">MAVLCERPPELLTPPNVIITRNKNNNNSLNNNGHSMRVRLVEMHAGLVSVSDGKSKPQPVKLILTSDSLVLQREQLVISTKNVDNNCPDARIRRVKVIRQRSSGLGLSIKGGAEHKLPILISRIFKDQAADLTGKLFVGDAILKVNNRSLLRCTHDEAVGELRQAGDEIILTVRHYKAATPFLNKTDDNVSSTSERSSAQLRPEDGWHSPSNPTSPTTPTGKITNHKLSNSDQTDCSTTDSTTTASIRSTTNNLNKVNNRVNDVISNDISTTTSTTAATATSTSSSTTDNTPNGPKVEKQWVDIVTVPLMMAYITRYIFGTDKLRPQAFEVRGINGISTGVVHCQDAAMLSQWIKHITNNIIGLTNLQMKLYNSSFPASEHVLYMGWVCEGVLNHNLPWQNWKPKFIALKGTDIYMFDTPPLNTHDWVERASVWAVHQTMFRVIKESEYVDERQHCFLLQTAMQESRYLSVETRQDLLRIENAWHRAVYNAVTRLGSKTFAVTQGGRSSGLTLDWSGGFALYDTETREYHWRYKFSQLKGSSDDGKTKLKLHFQNESKEIETKELECATNLQNLLFCMHAFLTAKPLPRLPRSHVPEVKMRKRPVKDSKAVLLLLNHTNF</sequence>
<evidence type="ECO:0000256" key="4">
    <source>
        <dbReference type="ARBA" id="ARBA00023212"/>
    </source>
</evidence>
<protein>
    <recommendedName>
        <fullName evidence="6">PDZ domain-containing protein</fullName>
    </recommendedName>
</protein>
<feature type="compositionally biased region" description="Polar residues" evidence="5">
    <location>
        <begin position="189"/>
        <end position="200"/>
    </location>
</feature>
<dbReference type="Gene3D" id="2.30.42.10">
    <property type="match status" value="1"/>
</dbReference>
<dbReference type="Pfam" id="PF00595">
    <property type="entry name" value="PDZ"/>
    <property type="match status" value="1"/>
</dbReference>
<keyword evidence="3" id="KW-0963">Cytoplasm</keyword>
<dbReference type="Proteomes" id="UP001487740">
    <property type="component" value="Unassembled WGS sequence"/>
</dbReference>
<evidence type="ECO:0000256" key="1">
    <source>
        <dbReference type="ARBA" id="ARBA00004245"/>
    </source>
</evidence>
<dbReference type="InterPro" id="IPR001478">
    <property type="entry name" value="PDZ"/>
</dbReference>
<dbReference type="GO" id="GO:0005856">
    <property type="term" value="C:cytoskeleton"/>
    <property type="evidence" value="ECO:0007669"/>
    <property type="project" value="UniProtKB-SubCell"/>
</dbReference>
<dbReference type="PROSITE" id="PS50106">
    <property type="entry name" value="PDZ"/>
    <property type="match status" value="1"/>
</dbReference>
<feature type="compositionally biased region" description="Low complexity" evidence="5">
    <location>
        <begin position="230"/>
        <end position="246"/>
    </location>
</feature>
<proteinExistence type="inferred from homology"/>
<reference evidence="7 8" key="1">
    <citation type="submission" date="2023-03" db="EMBL/GenBank/DDBJ databases">
        <title>High-quality genome of Scylla paramamosain provides insights in environmental adaptation.</title>
        <authorList>
            <person name="Zhang L."/>
        </authorList>
    </citation>
    <scope>NUCLEOTIDE SEQUENCE [LARGE SCALE GENOMIC DNA]</scope>
    <source>
        <strain evidence="7">LZ_2023a</strain>
        <tissue evidence="7">Muscle</tissue>
    </source>
</reference>
<feature type="compositionally biased region" description="Low complexity" evidence="5">
    <location>
        <begin position="272"/>
        <end position="288"/>
    </location>
</feature>
<evidence type="ECO:0000256" key="3">
    <source>
        <dbReference type="ARBA" id="ARBA00022490"/>
    </source>
</evidence>
<dbReference type="FunFam" id="2.30.42.10:FF:000193">
    <property type="entry name" value="Syntrophin gamma 1"/>
    <property type="match status" value="1"/>
</dbReference>
<feature type="region of interest" description="Disordered" evidence="5">
    <location>
        <begin position="184"/>
        <end position="246"/>
    </location>
</feature>
<comment type="caution">
    <text evidence="7">The sequence shown here is derived from an EMBL/GenBank/DDBJ whole genome shotgun (WGS) entry which is preliminary data.</text>
</comment>
<feature type="region of interest" description="Disordered" evidence="5">
    <location>
        <begin position="272"/>
        <end position="294"/>
    </location>
</feature>
<dbReference type="InterPro" id="IPR036034">
    <property type="entry name" value="PDZ_sf"/>
</dbReference>
<dbReference type="EMBL" id="JARAKH010000029">
    <property type="protein sequence ID" value="KAK8388017.1"/>
    <property type="molecule type" value="Genomic_DNA"/>
</dbReference>
<evidence type="ECO:0000256" key="2">
    <source>
        <dbReference type="ARBA" id="ARBA00010798"/>
    </source>
</evidence>
<evidence type="ECO:0000313" key="8">
    <source>
        <dbReference type="Proteomes" id="UP001487740"/>
    </source>
</evidence>
<dbReference type="PANTHER" id="PTHR10554:SF1">
    <property type="entry name" value="FI16515P1"/>
    <property type="match status" value="1"/>
</dbReference>
<feature type="compositionally biased region" description="Low complexity" evidence="5">
    <location>
        <begin position="209"/>
        <end position="220"/>
    </location>
</feature>
<dbReference type="Pfam" id="PF23012">
    <property type="entry name" value="Syntrophin_4th"/>
    <property type="match status" value="1"/>
</dbReference>
<evidence type="ECO:0000313" key="7">
    <source>
        <dbReference type="EMBL" id="KAK8388017.1"/>
    </source>
</evidence>
<evidence type="ECO:0000259" key="6">
    <source>
        <dbReference type="PROSITE" id="PS50106"/>
    </source>
</evidence>
<dbReference type="GO" id="GO:0005198">
    <property type="term" value="F:structural molecule activity"/>
    <property type="evidence" value="ECO:0007669"/>
    <property type="project" value="InterPro"/>
</dbReference>
<dbReference type="AlphaFoldDB" id="A0AAW0TKG9"/>
<comment type="similarity">
    <text evidence="2">Belongs to the syntrophin family.</text>
</comment>
<name>A0AAW0TKG9_SCYPA</name>
<comment type="subcellular location">
    <subcellularLocation>
        <location evidence="1">Cytoplasm</location>
        <location evidence="1">Cytoskeleton</location>
    </subcellularLocation>
</comment>